<dbReference type="SMART" id="SM00227">
    <property type="entry name" value="NEBU"/>
    <property type="match status" value="2"/>
</dbReference>
<keyword evidence="1" id="KW-0728">SH3 domain</keyword>
<dbReference type="Gene3D" id="2.30.30.40">
    <property type="entry name" value="SH3 Domains"/>
    <property type="match status" value="1"/>
</dbReference>
<dbReference type="SUPFAM" id="SSF57716">
    <property type="entry name" value="Glucocorticoid receptor-like (DNA-binding domain)"/>
    <property type="match status" value="1"/>
</dbReference>
<feature type="compositionally biased region" description="Polar residues" evidence="6">
    <location>
        <begin position="224"/>
        <end position="235"/>
    </location>
</feature>
<name>A0A7R8ZJP2_9CRUS</name>
<evidence type="ECO:0000256" key="5">
    <source>
        <dbReference type="ARBA" id="ARBA00023038"/>
    </source>
</evidence>
<keyword evidence="5" id="KW-0440">LIM domain</keyword>
<dbReference type="InterPro" id="IPR001452">
    <property type="entry name" value="SH3_domain"/>
</dbReference>
<feature type="compositionally biased region" description="Polar residues" evidence="6">
    <location>
        <begin position="309"/>
        <end position="327"/>
    </location>
</feature>
<dbReference type="EMBL" id="OB660289">
    <property type="protein sequence ID" value="CAD7224003.1"/>
    <property type="molecule type" value="Genomic_DNA"/>
</dbReference>
<dbReference type="PROSITE" id="PS51216">
    <property type="entry name" value="NEBULIN"/>
    <property type="match status" value="2"/>
</dbReference>
<protein>
    <submittedName>
        <fullName evidence="7">Uncharacterized protein</fullName>
    </submittedName>
</protein>
<dbReference type="InterPro" id="IPR051759">
    <property type="entry name" value="LIM-SH3_domain_protein"/>
</dbReference>
<dbReference type="GO" id="GO:0046872">
    <property type="term" value="F:metal ion binding"/>
    <property type="evidence" value="ECO:0007669"/>
    <property type="project" value="UniProtKB-KW"/>
</dbReference>
<dbReference type="GO" id="GO:0051015">
    <property type="term" value="F:actin filament binding"/>
    <property type="evidence" value="ECO:0007669"/>
    <property type="project" value="TreeGrafter"/>
</dbReference>
<feature type="region of interest" description="Disordered" evidence="6">
    <location>
        <begin position="120"/>
        <end position="397"/>
    </location>
</feature>
<dbReference type="CDD" id="cd09447">
    <property type="entry name" value="LIM_LASP"/>
    <property type="match status" value="1"/>
</dbReference>
<feature type="compositionally biased region" description="Low complexity" evidence="6">
    <location>
        <begin position="168"/>
        <end position="178"/>
    </location>
</feature>
<keyword evidence="3" id="KW-0677">Repeat</keyword>
<keyword evidence="4" id="KW-0862">Zinc</keyword>
<dbReference type="Gene3D" id="2.10.110.10">
    <property type="entry name" value="Cysteine Rich Protein"/>
    <property type="match status" value="1"/>
</dbReference>
<dbReference type="PANTHER" id="PTHR46218:SF4">
    <property type="entry name" value="LIM AND SH3 DOMAIN PROTEIN LASP"/>
    <property type="match status" value="1"/>
</dbReference>
<dbReference type="SMART" id="SM00132">
    <property type="entry name" value="LIM"/>
    <property type="match status" value="1"/>
</dbReference>
<dbReference type="InterPro" id="IPR001781">
    <property type="entry name" value="Znf_LIM"/>
</dbReference>
<evidence type="ECO:0000313" key="7">
    <source>
        <dbReference type="EMBL" id="CAD7224003.1"/>
    </source>
</evidence>
<evidence type="ECO:0000256" key="2">
    <source>
        <dbReference type="ARBA" id="ARBA00022723"/>
    </source>
</evidence>
<dbReference type="AlphaFoldDB" id="A0A7R8ZJP2"/>
<evidence type="ECO:0000256" key="6">
    <source>
        <dbReference type="SAM" id="MobiDB-lite"/>
    </source>
</evidence>
<feature type="compositionally biased region" description="Basic and acidic residues" evidence="6">
    <location>
        <begin position="618"/>
        <end position="635"/>
    </location>
</feature>
<dbReference type="OrthoDB" id="191061at2759"/>
<dbReference type="GO" id="GO:0005925">
    <property type="term" value="C:focal adhesion"/>
    <property type="evidence" value="ECO:0007669"/>
    <property type="project" value="TreeGrafter"/>
</dbReference>
<keyword evidence="2" id="KW-0479">Metal-binding</keyword>
<dbReference type="GO" id="GO:0005737">
    <property type="term" value="C:cytoplasm"/>
    <property type="evidence" value="ECO:0007669"/>
    <property type="project" value="UniProtKB-ARBA"/>
</dbReference>
<organism evidence="7">
    <name type="scientific">Cyprideis torosa</name>
    <dbReference type="NCBI Taxonomy" id="163714"/>
    <lineage>
        <taxon>Eukaryota</taxon>
        <taxon>Metazoa</taxon>
        <taxon>Ecdysozoa</taxon>
        <taxon>Arthropoda</taxon>
        <taxon>Crustacea</taxon>
        <taxon>Oligostraca</taxon>
        <taxon>Ostracoda</taxon>
        <taxon>Podocopa</taxon>
        <taxon>Podocopida</taxon>
        <taxon>Cytherocopina</taxon>
        <taxon>Cytheroidea</taxon>
        <taxon>Cytherideidae</taxon>
        <taxon>Cyprideis</taxon>
    </lineage>
</organism>
<reference evidence="7" key="1">
    <citation type="submission" date="2020-11" db="EMBL/GenBank/DDBJ databases">
        <authorList>
            <person name="Tran Van P."/>
        </authorList>
    </citation>
    <scope>NUCLEOTIDE SEQUENCE</scope>
</reference>
<feature type="compositionally biased region" description="Polar residues" evidence="6">
    <location>
        <begin position="373"/>
        <end position="394"/>
    </location>
</feature>
<proteinExistence type="predicted"/>
<dbReference type="InterPro" id="IPR000900">
    <property type="entry name" value="Nebulin_repeat"/>
</dbReference>
<feature type="compositionally biased region" description="Low complexity" evidence="6">
    <location>
        <begin position="342"/>
        <end position="355"/>
    </location>
</feature>
<dbReference type="InterPro" id="IPR036028">
    <property type="entry name" value="SH3-like_dom_sf"/>
</dbReference>
<feature type="compositionally biased region" description="Basic and acidic residues" evidence="6">
    <location>
        <begin position="122"/>
        <end position="144"/>
    </location>
</feature>
<feature type="compositionally biased region" description="Low complexity" evidence="6">
    <location>
        <begin position="198"/>
        <end position="223"/>
    </location>
</feature>
<dbReference type="PROSITE" id="PS00478">
    <property type="entry name" value="LIM_DOMAIN_1"/>
    <property type="match status" value="1"/>
</dbReference>
<gene>
    <name evidence="7" type="ORF">CTOB1V02_LOCUS1974</name>
</gene>
<dbReference type="PROSITE" id="PS50023">
    <property type="entry name" value="LIM_DOMAIN_2"/>
    <property type="match status" value="1"/>
</dbReference>
<evidence type="ECO:0000256" key="4">
    <source>
        <dbReference type="ARBA" id="ARBA00022833"/>
    </source>
</evidence>
<feature type="region of interest" description="Disordered" evidence="6">
    <location>
        <begin position="521"/>
        <end position="552"/>
    </location>
</feature>
<feature type="compositionally biased region" description="Polar residues" evidence="6">
    <location>
        <begin position="282"/>
        <end position="300"/>
    </location>
</feature>
<dbReference type="Pfam" id="PF00018">
    <property type="entry name" value="SH3_1"/>
    <property type="match status" value="1"/>
</dbReference>
<evidence type="ECO:0000256" key="3">
    <source>
        <dbReference type="ARBA" id="ARBA00022737"/>
    </source>
</evidence>
<dbReference type="SUPFAM" id="SSF50044">
    <property type="entry name" value="SH3-domain"/>
    <property type="match status" value="1"/>
</dbReference>
<sequence>MNKNCARCCKTVYPIEELKCLDKVWHKTCFKCESCGMTLNMRNYKGFDRKPYCEAHIPKPKATAVNETPEMKRLAENTKLQSNIQYHAEFEASKGKYTQVADDPETLRIKAQSLVISQASYHGEKEKKEMMEAKRQEEQNRKESNGQSNQSPRPIPQATPPQAPPQSYPAQPQYQQQPHRPPQMSSPTKMPPPPQAYDPPSSYSAYNPPQQQSPQRNPTSNNSKDSPYSARQASHTHMVYSSRPVDPMPERKPGSIADYDPLADPYGGGPPRGMSYHPPTAAATSPQRSVTASQRTTSYPVSGGGYRNTAAQPTRPQQQSYNQQVPSYDTGAPQGYSQPPAYGQQHYGHQQQQQYVPPPPGGYGGSPTRRAAQPTNLGLSPCNSTLSVGSMSSRRFQDKPAWLQEKIRSLCLHQEMVEDDAPVDDAPVNIPLETESLGEKCARFLSQQQMVNEQEVMVTHEGEKKAVMHEGEKKAVTHEGEKKAVTTYEKGKHFVAYEKRKKSVVFEDERKPVIHVGEKESVTSKEENYSEEEEKMSVSCDEGDVSRTRPQVSKKVSEHRLIFEPDDVAATDCGTKLSGVSLVRVALGNERLQSEGRKISRTAVDKRNSDPLLLVKQKSKETHPEMSPESPEKEVALTGKETTGHDALDEENVEATLATDSDLLNDVRCYRAMYDYTAGDVDEVSFLDGDLIINCTAIDDGWLTGERDSQFWLASSRSLNKYIDFFLSNDDDERHSLCVIMCEGYACRTTLIHSGNGANSSQQTRRK</sequence>
<dbReference type="PANTHER" id="PTHR46218">
    <property type="entry name" value="LASP"/>
    <property type="match status" value="1"/>
</dbReference>
<dbReference type="FunFam" id="2.10.110.10:FF:000087">
    <property type="entry name" value="LIM zinc-binding domain-containing Nebulette"/>
    <property type="match status" value="1"/>
</dbReference>
<dbReference type="Pfam" id="PF00412">
    <property type="entry name" value="LIM"/>
    <property type="match status" value="1"/>
</dbReference>
<feature type="compositionally biased region" description="Pro residues" evidence="6">
    <location>
        <begin position="153"/>
        <end position="167"/>
    </location>
</feature>
<accession>A0A7R8ZJP2</accession>
<feature type="region of interest" description="Disordered" evidence="6">
    <location>
        <begin position="617"/>
        <end position="637"/>
    </location>
</feature>
<dbReference type="Pfam" id="PF00880">
    <property type="entry name" value="Nebulin"/>
    <property type="match status" value="1"/>
</dbReference>
<evidence type="ECO:0000256" key="1">
    <source>
        <dbReference type="ARBA" id="ARBA00022443"/>
    </source>
</evidence>